<evidence type="ECO:0000313" key="2">
    <source>
        <dbReference type="EMBL" id="CAK8996898.1"/>
    </source>
</evidence>
<organism evidence="2 3">
    <name type="scientific">Durusdinium trenchii</name>
    <dbReference type="NCBI Taxonomy" id="1381693"/>
    <lineage>
        <taxon>Eukaryota</taxon>
        <taxon>Sar</taxon>
        <taxon>Alveolata</taxon>
        <taxon>Dinophyceae</taxon>
        <taxon>Suessiales</taxon>
        <taxon>Symbiodiniaceae</taxon>
        <taxon>Durusdinium</taxon>
    </lineage>
</organism>
<feature type="region of interest" description="Disordered" evidence="1">
    <location>
        <begin position="661"/>
        <end position="687"/>
    </location>
</feature>
<reference evidence="2 3" key="1">
    <citation type="submission" date="2024-02" db="EMBL/GenBank/DDBJ databases">
        <authorList>
            <person name="Chen Y."/>
            <person name="Shah S."/>
            <person name="Dougan E. K."/>
            <person name="Thang M."/>
            <person name="Chan C."/>
        </authorList>
    </citation>
    <scope>NUCLEOTIDE SEQUENCE [LARGE SCALE GENOMIC DNA]</scope>
</reference>
<comment type="caution">
    <text evidence="2">The sequence shown here is derived from an EMBL/GenBank/DDBJ whole genome shotgun (WGS) entry which is preliminary data.</text>
</comment>
<accession>A0ABP0I2U1</accession>
<sequence length="687" mass="74493">MAGQGRIRMTASNTEQQHYITAFQRALKIDAAQKESRIAVNVDADFAFGEQGTGFTSDFIGNSDPSEMDDRFGDLPEGDIEHRRRMGHFVAYDDGKRLGSNWDAARQATDPSNKKMVAMRRGLARKQDAVAYAAIIGTAYTGQTGTGTQTLPAAQKIAVSDHTYNSGGSGDAPLTVSKVLLAKEMLDAAEYDGPRFLACPAKQISHMLTDSQVTSADFNTVKALVAGEIDEWLGFKWLRYEPVSVDGSSDQLIAAWVGDYIEFRQRVLAPPDMWVRKDKRPHLYGYYQVDMAAVRTADDAVVQIACDPSRARKAGNSPASTQEKEAIMAVNDRYGQFVGTQTLNTTPQGNADVPYGASAPKVLFDRVDFTSGDSIGSKGYIARLPRHAVILPVSRIDFGAHGTSVTLNIGDANDEDGLASVVAIAAAGSADFLEAVAAENLGKPLWELLGYASEDDADELLTIYASIAGAATGATKSEAELATFLTIAQDAAAKLTTDSVESLDDPQNRFERLAAPIISSVFKETLEAAPAWPCARRRVNLTADTSSGSTPAFDYSYRFPLPSKFVRIVRLYDTGYRWVREGNYILSDDPGPIHLMYIHEIDPADADASLAACAAARLAWKLARAYTDDPGERRALREEYFEQLGEAVRIAGAQRQAVDKHESHELSHAGVVPSHGRRLTAVEQSQG</sequence>
<name>A0ABP0I2U1_9DINO</name>
<dbReference type="Proteomes" id="UP001642464">
    <property type="component" value="Unassembled WGS sequence"/>
</dbReference>
<evidence type="ECO:0000313" key="3">
    <source>
        <dbReference type="Proteomes" id="UP001642464"/>
    </source>
</evidence>
<protein>
    <submittedName>
        <fullName evidence="2">Uncharacterized protein</fullName>
    </submittedName>
</protein>
<dbReference type="InterPro" id="IPR045565">
    <property type="entry name" value="Phage_capsid_2"/>
</dbReference>
<proteinExistence type="predicted"/>
<evidence type="ECO:0000256" key="1">
    <source>
        <dbReference type="SAM" id="MobiDB-lite"/>
    </source>
</evidence>
<keyword evidence="3" id="KW-1185">Reference proteome</keyword>
<gene>
    <name evidence="2" type="ORF">SCF082_LOCUS4981</name>
</gene>
<dbReference type="EMBL" id="CAXAMM010002634">
    <property type="protein sequence ID" value="CAK8996898.1"/>
    <property type="molecule type" value="Genomic_DNA"/>
</dbReference>
<dbReference type="Pfam" id="PF19821">
    <property type="entry name" value="Phage_capsid_2"/>
    <property type="match status" value="1"/>
</dbReference>